<keyword evidence="1" id="KW-0812">Transmembrane</keyword>
<keyword evidence="1" id="KW-1133">Transmembrane helix</keyword>
<protein>
    <recommendedName>
        <fullName evidence="4">AtpZ/AtpI family protein</fullName>
    </recommendedName>
</protein>
<evidence type="ECO:0000313" key="3">
    <source>
        <dbReference type="Proteomes" id="UP001307705"/>
    </source>
</evidence>
<reference evidence="2 3" key="1">
    <citation type="submission" date="2023-08" db="EMBL/GenBank/DDBJ databases">
        <title>Draft genome sequence of Algoriphagus taiwanensis.</title>
        <authorList>
            <person name="Takatani N."/>
            <person name="Hosokawa M."/>
            <person name="Sawabe T."/>
        </authorList>
    </citation>
    <scope>NUCLEOTIDE SEQUENCE [LARGE SCALE GENOMIC DNA]</scope>
    <source>
        <strain evidence="2 3">JCM 19755</strain>
    </source>
</reference>
<name>A0ABQ6Q0T0_9BACT</name>
<gene>
    <name evidence="2" type="ORF">Ataiwa_14020</name>
</gene>
<keyword evidence="1" id="KW-0472">Membrane</keyword>
<dbReference type="Proteomes" id="UP001307705">
    <property type="component" value="Unassembled WGS sequence"/>
</dbReference>
<sequence>MFISGGLLLGVFLGITLSIIKDDFGLWLSVGVGFGMAAGSLSYVIYAAKK</sequence>
<organism evidence="2 3">
    <name type="scientific">Algoriphagus taiwanensis</name>
    <dbReference type="NCBI Taxonomy" id="1445656"/>
    <lineage>
        <taxon>Bacteria</taxon>
        <taxon>Pseudomonadati</taxon>
        <taxon>Bacteroidota</taxon>
        <taxon>Cytophagia</taxon>
        <taxon>Cytophagales</taxon>
        <taxon>Cyclobacteriaceae</taxon>
        <taxon>Algoriphagus</taxon>
    </lineage>
</organism>
<evidence type="ECO:0000256" key="1">
    <source>
        <dbReference type="SAM" id="Phobius"/>
    </source>
</evidence>
<comment type="caution">
    <text evidence="2">The sequence shown here is derived from an EMBL/GenBank/DDBJ whole genome shotgun (WGS) entry which is preliminary data.</text>
</comment>
<accession>A0ABQ6Q0T0</accession>
<proteinExistence type="predicted"/>
<evidence type="ECO:0000313" key="2">
    <source>
        <dbReference type="EMBL" id="GMQ33130.1"/>
    </source>
</evidence>
<keyword evidence="3" id="KW-1185">Reference proteome</keyword>
<feature type="transmembrane region" description="Helical" evidence="1">
    <location>
        <begin position="28"/>
        <end position="48"/>
    </location>
</feature>
<evidence type="ECO:0008006" key="4">
    <source>
        <dbReference type="Google" id="ProtNLM"/>
    </source>
</evidence>
<dbReference type="EMBL" id="BTPE01000004">
    <property type="protein sequence ID" value="GMQ33130.1"/>
    <property type="molecule type" value="Genomic_DNA"/>
</dbReference>